<gene>
    <name evidence="2" type="ORF">K431DRAFT_296263</name>
</gene>
<evidence type="ECO:0000313" key="2">
    <source>
        <dbReference type="EMBL" id="KAF2719241.1"/>
    </source>
</evidence>
<dbReference type="EMBL" id="MU003814">
    <property type="protein sequence ID" value="KAF2719241.1"/>
    <property type="molecule type" value="Genomic_DNA"/>
</dbReference>
<dbReference type="Proteomes" id="UP000799441">
    <property type="component" value="Unassembled WGS sequence"/>
</dbReference>
<name>A0A9P4Q6C1_9PEZI</name>
<sequence>MHHYAAALGVSKGGPSAGNPSHLQRMMCVIDGVGTGRWGCEVWVGRWTCLGLWSRQCKPEAPATGASAWGTADDDDDDDDIMTMAVEWLLPLQVPWARARAQAPWEVSPQQETVSRGEGTGGGGEGGTPMRDHFDEAAGAATAAAVAAWQTIAISLQLFPPPPAERKT</sequence>
<evidence type="ECO:0000256" key="1">
    <source>
        <dbReference type="SAM" id="MobiDB-lite"/>
    </source>
</evidence>
<organism evidence="2 3">
    <name type="scientific">Polychaeton citri CBS 116435</name>
    <dbReference type="NCBI Taxonomy" id="1314669"/>
    <lineage>
        <taxon>Eukaryota</taxon>
        <taxon>Fungi</taxon>
        <taxon>Dikarya</taxon>
        <taxon>Ascomycota</taxon>
        <taxon>Pezizomycotina</taxon>
        <taxon>Dothideomycetes</taxon>
        <taxon>Dothideomycetidae</taxon>
        <taxon>Capnodiales</taxon>
        <taxon>Capnodiaceae</taxon>
        <taxon>Polychaeton</taxon>
    </lineage>
</organism>
<reference evidence="2" key="1">
    <citation type="journal article" date="2020" name="Stud. Mycol.">
        <title>101 Dothideomycetes genomes: a test case for predicting lifestyles and emergence of pathogens.</title>
        <authorList>
            <person name="Haridas S."/>
            <person name="Albert R."/>
            <person name="Binder M."/>
            <person name="Bloem J."/>
            <person name="Labutti K."/>
            <person name="Salamov A."/>
            <person name="Andreopoulos B."/>
            <person name="Baker S."/>
            <person name="Barry K."/>
            <person name="Bills G."/>
            <person name="Bluhm B."/>
            <person name="Cannon C."/>
            <person name="Castanera R."/>
            <person name="Culley D."/>
            <person name="Daum C."/>
            <person name="Ezra D."/>
            <person name="Gonzalez J."/>
            <person name="Henrissat B."/>
            <person name="Kuo A."/>
            <person name="Liang C."/>
            <person name="Lipzen A."/>
            <person name="Lutzoni F."/>
            <person name="Magnuson J."/>
            <person name="Mondo S."/>
            <person name="Nolan M."/>
            <person name="Ohm R."/>
            <person name="Pangilinan J."/>
            <person name="Park H.-J."/>
            <person name="Ramirez L."/>
            <person name="Alfaro M."/>
            <person name="Sun H."/>
            <person name="Tritt A."/>
            <person name="Yoshinaga Y."/>
            <person name="Zwiers L.-H."/>
            <person name="Turgeon B."/>
            <person name="Goodwin S."/>
            <person name="Spatafora J."/>
            <person name="Crous P."/>
            <person name="Grigoriev I."/>
        </authorList>
    </citation>
    <scope>NUCLEOTIDE SEQUENCE</scope>
    <source>
        <strain evidence="2">CBS 116435</strain>
    </source>
</reference>
<comment type="caution">
    <text evidence="2">The sequence shown here is derived from an EMBL/GenBank/DDBJ whole genome shotgun (WGS) entry which is preliminary data.</text>
</comment>
<accession>A0A9P4Q6C1</accession>
<evidence type="ECO:0000313" key="3">
    <source>
        <dbReference type="Proteomes" id="UP000799441"/>
    </source>
</evidence>
<dbReference type="AlphaFoldDB" id="A0A9P4Q6C1"/>
<proteinExistence type="predicted"/>
<feature type="compositionally biased region" description="Gly residues" evidence="1">
    <location>
        <begin position="118"/>
        <end position="127"/>
    </location>
</feature>
<protein>
    <submittedName>
        <fullName evidence="2">Uncharacterized protein</fullName>
    </submittedName>
</protein>
<feature type="region of interest" description="Disordered" evidence="1">
    <location>
        <begin position="104"/>
        <end position="133"/>
    </location>
</feature>
<keyword evidence="3" id="KW-1185">Reference proteome</keyword>